<proteinExistence type="predicted"/>
<dbReference type="InterPro" id="IPR036388">
    <property type="entry name" value="WH-like_DNA-bd_sf"/>
</dbReference>
<dbReference type="Proteomes" id="UP000250222">
    <property type="component" value="Unassembled WGS sequence"/>
</dbReference>
<sequence length="193" mass="20277">MSIQQDDPPPVPAADPDETDLLSRARQVLRGTTPGSGLDAILELDSDSAQREQARRLLVGGVEELTGLRLGELQALTAVAEGADHHRTVARLTGQADAASAATVSGLVRKGLLSRHHHPNERNADASPTLVHLTPKGEAVLVQSEAIRIRLLDTVAQTLGGPELDQMRIAADALNLGAHRDLPRQIGGASAAC</sequence>
<dbReference type="Gene3D" id="1.10.10.10">
    <property type="entry name" value="Winged helix-like DNA-binding domain superfamily/Winged helix DNA-binding domain"/>
    <property type="match status" value="1"/>
</dbReference>
<dbReference type="SUPFAM" id="SSF46785">
    <property type="entry name" value="Winged helix' DNA-binding domain"/>
    <property type="match status" value="1"/>
</dbReference>
<organism evidence="1 2">
    <name type="scientific">Georgenia satyanarayanai</name>
    <dbReference type="NCBI Taxonomy" id="860221"/>
    <lineage>
        <taxon>Bacteria</taxon>
        <taxon>Bacillati</taxon>
        <taxon>Actinomycetota</taxon>
        <taxon>Actinomycetes</taxon>
        <taxon>Micrococcales</taxon>
        <taxon>Bogoriellaceae</taxon>
        <taxon>Georgenia</taxon>
    </lineage>
</organism>
<dbReference type="OrthoDB" id="5147427at2"/>
<dbReference type="GO" id="GO:0003677">
    <property type="term" value="F:DNA binding"/>
    <property type="evidence" value="ECO:0007669"/>
    <property type="project" value="UniProtKB-KW"/>
</dbReference>
<reference evidence="1 2" key="1">
    <citation type="submission" date="2016-10" db="EMBL/GenBank/DDBJ databases">
        <authorList>
            <person name="Cai Z."/>
        </authorList>
    </citation>
    <scope>NUCLEOTIDE SEQUENCE [LARGE SCALE GENOMIC DNA]</scope>
    <source>
        <strain evidence="1 2">CGMCC 1.10826</strain>
    </source>
</reference>
<accession>A0A2Y9AIZ2</accession>
<evidence type="ECO:0000313" key="2">
    <source>
        <dbReference type="Proteomes" id="UP000250222"/>
    </source>
</evidence>
<evidence type="ECO:0000313" key="1">
    <source>
        <dbReference type="EMBL" id="SSA44026.1"/>
    </source>
</evidence>
<protein>
    <submittedName>
        <fullName evidence="1">DNA-binding transcriptional regulator, MarR family</fullName>
    </submittedName>
</protein>
<gene>
    <name evidence="1" type="ORF">SAMN05216184_10986</name>
</gene>
<name>A0A2Y9AIZ2_9MICO</name>
<keyword evidence="1" id="KW-0238">DNA-binding</keyword>
<dbReference type="RefSeq" id="WP_110852938.1">
    <property type="nucleotide sequence ID" value="NZ_QKLZ01000009.1"/>
</dbReference>
<dbReference type="EMBL" id="UETB01000009">
    <property type="protein sequence ID" value="SSA44026.1"/>
    <property type="molecule type" value="Genomic_DNA"/>
</dbReference>
<dbReference type="AlphaFoldDB" id="A0A2Y9AIZ2"/>
<keyword evidence="2" id="KW-1185">Reference proteome</keyword>
<dbReference type="InterPro" id="IPR036390">
    <property type="entry name" value="WH_DNA-bd_sf"/>
</dbReference>